<protein>
    <submittedName>
        <fullName evidence="2">Uncharacterized protein</fullName>
    </submittedName>
</protein>
<proteinExistence type="predicted"/>
<evidence type="ECO:0000313" key="2">
    <source>
        <dbReference type="EMBL" id="PIU71987.1"/>
    </source>
</evidence>
<reference evidence="3" key="1">
    <citation type="submission" date="2017-09" db="EMBL/GenBank/DDBJ databases">
        <title>Depth-based differentiation of microbial function through sediment-hosted aquifers and enrichment of novel symbionts in the deep terrestrial subsurface.</title>
        <authorList>
            <person name="Probst A.J."/>
            <person name="Ladd B."/>
            <person name="Jarett J.K."/>
            <person name="Geller-Mcgrath D.E."/>
            <person name="Sieber C.M.K."/>
            <person name="Emerson J.B."/>
            <person name="Anantharaman K."/>
            <person name="Thomas B.C."/>
            <person name="Malmstrom R."/>
            <person name="Stieglmeier M."/>
            <person name="Klingl A."/>
            <person name="Woyke T."/>
            <person name="Ryan C.M."/>
            <person name="Banfield J.F."/>
        </authorList>
    </citation>
    <scope>NUCLEOTIDE SEQUENCE [LARGE SCALE GENOMIC DNA]</scope>
</reference>
<feature type="transmembrane region" description="Helical" evidence="1">
    <location>
        <begin position="7"/>
        <end position="29"/>
    </location>
</feature>
<keyword evidence="1" id="KW-0472">Membrane</keyword>
<accession>A0A2M7AQS2</accession>
<sequence length="66" mass="7728">AKRKYKLGIFGIVYNLLVFSFPDSIWVGFWKSLFKKEPLFIVFKIVYDLGIFIGIIEYSLFGKVSK</sequence>
<dbReference type="EMBL" id="PEWC01000007">
    <property type="protein sequence ID" value="PIU71987.1"/>
    <property type="molecule type" value="Genomic_DNA"/>
</dbReference>
<feature type="transmembrane region" description="Helical" evidence="1">
    <location>
        <begin position="41"/>
        <end position="61"/>
    </location>
</feature>
<name>A0A2M7AQS2_9BACT</name>
<organism evidence="2 3">
    <name type="scientific">Candidatus Woesebacteria bacterium CG06_land_8_20_14_3_00_39_27</name>
    <dbReference type="NCBI Taxonomy" id="1975057"/>
    <lineage>
        <taxon>Bacteria</taxon>
        <taxon>Candidatus Woeseibacteriota</taxon>
    </lineage>
</organism>
<keyword evidence="1" id="KW-1133">Transmembrane helix</keyword>
<feature type="non-terminal residue" evidence="2">
    <location>
        <position position="1"/>
    </location>
</feature>
<evidence type="ECO:0000256" key="1">
    <source>
        <dbReference type="SAM" id="Phobius"/>
    </source>
</evidence>
<gene>
    <name evidence="2" type="ORF">COS80_00190</name>
</gene>
<keyword evidence="1" id="KW-0812">Transmembrane</keyword>
<dbReference type="AlphaFoldDB" id="A0A2M7AQS2"/>
<evidence type="ECO:0000313" key="3">
    <source>
        <dbReference type="Proteomes" id="UP000230972"/>
    </source>
</evidence>
<dbReference type="Proteomes" id="UP000230972">
    <property type="component" value="Unassembled WGS sequence"/>
</dbReference>
<comment type="caution">
    <text evidence="2">The sequence shown here is derived from an EMBL/GenBank/DDBJ whole genome shotgun (WGS) entry which is preliminary data.</text>
</comment>